<protein>
    <recommendedName>
        <fullName evidence="1">Retrovirus-related Pol polyprotein from transposon TNT 1-94-like beta-barrel domain-containing protein</fullName>
    </recommendedName>
</protein>
<accession>A0AAV0TDY9</accession>
<keyword evidence="3" id="KW-1185">Reference proteome</keyword>
<dbReference type="AlphaFoldDB" id="A0AAV0TDY9"/>
<name>A0AAV0TDY9_9STRA</name>
<feature type="domain" description="Retrovirus-related Pol polyprotein from transposon TNT 1-94-like beta-barrel" evidence="1">
    <location>
        <begin position="289"/>
        <end position="365"/>
    </location>
</feature>
<dbReference type="Pfam" id="PF22936">
    <property type="entry name" value="Pol_BBD"/>
    <property type="match status" value="1"/>
</dbReference>
<organism evidence="2 3">
    <name type="scientific">Peronospora destructor</name>
    <dbReference type="NCBI Taxonomy" id="86335"/>
    <lineage>
        <taxon>Eukaryota</taxon>
        <taxon>Sar</taxon>
        <taxon>Stramenopiles</taxon>
        <taxon>Oomycota</taxon>
        <taxon>Peronosporomycetes</taxon>
        <taxon>Peronosporales</taxon>
        <taxon>Peronosporaceae</taxon>
        <taxon>Peronospora</taxon>
    </lineage>
</organism>
<evidence type="ECO:0000259" key="1">
    <source>
        <dbReference type="Pfam" id="PF22936"/>
    </source>
</evidence>
<evidence type="ECO:0000313" key="2">
    <source>
        <dbReference type="EMBL" id="CAI5717707.1"/>
    </source>
</evidence>
<reference evidence="2" key="1">
    <citation type="submission" date="2022-12" db="EMBL/GenBank/DDBJ databases">
        <authorList>
            <person name="Webb A."/>
        </authorList>
    </citation>
    <scope>NUCLEOTIDE SEQUENCE</scope>
    <source>
        <strain evidence="2">Pd1</strain>
    </source>
</reference>
<proteinExistence type="predicted"/>
<dbReference type="Pfam" id="PF14223">
    <property type="entry name" value="Retrotran_gag_2"/>
    <property type="match status" value="1"/>
</dbReference>
<dbReference type="EMBL" id="CANTFM010000306">
    <property type="protein sequence ID" value="CAI5717707.1"/>
    <property type="molecule type" value="Genomic_DNA"/>
</dbReference>
<comment type="caution">
    <text evidence="2">The sequence shown here is derived from an EMBL/GenBank/DDBJ whole genome shotgun (WGS) entry which is preliminary data.</text>
</comment>
<gene>
    <name evidence="2" type="ORF">PDE001_LOCUS1730</name>
</gene>
<dbReference type="Proteomes" id="UP001162029">
    <property type="component" value="Unassembled WGS sequence"/>
</dbReference>
<evidence type="ECO:0000313" key="3">
    <source>
        <dbReference type="Proteomes" id="UP001162029"/>
    </source>
</evidence>
<dbReference type="PANTHER" id="PTHR35317">
    <property type="entry name" value="OS04G0629600 PROTEIN"/>
    <property type="match status" value="1"/>
</dbReference>
<sequence>MSSAQDFATKISIDKFDGDNYATWSRYMRGVFLTKSTWHVVNRETTPTFTDTRAMDEYVRTSNIAFGLMLLHMSADYHHVVDDCEEAWVAWVRLKTLYGGSQKAGRIFLKRQLFSMEMAEGVNVMHHCNEVLNISAKLSSIGAKVEDEDVAICLLRSLPKSYENVVLNLEMSSAELRSQDVVKVLTNEHIKRQGEKTASVKTEEATKAFSTEREFCQCTFCGKLRHTVEKCWTKQKEDNQGARRGGNNRGRGANQVQWQSYNNYDQDRVEFAVSLECGLSTGKGMPGMWAIDSGSTHHICYDKAKFTHINENDEGEVSVADGNKAAIKGIGTIIENVVLPNGEEREIEIKNALFVPSMNKNLLSIQ</sequence>
<dbReference type="InterPro" id="IPR054722">
    <property type="entry name" value="PolX-like_BBD"/>
</dbReference>
<dbReference type="PANTHER" id="PTHR35317:SF40">
    <property type="entry name" value="CCHC-TYPE DOMAIN-CONTAINING PROTEIN"/>
    <property type="match status" value="1"/>
</dbReference>